<evidence type="ECO:0000256" key="1">
    <source>
        <dbReference type="SAM" id="MobiDB-lite"/>
    </source>
</evidence>
<dbReference type="Pfam" id="PF02620">
    <property type="entry name" value="YceD"/>
    <property type="match status" value="1"/>
</dbReference>
<dbReference type="RefSeq" id="WP_380973235.1">
    <property type="nucleotide sequence ID" value="NZ_JBHTEF010000001.1"/>
</dbReference>
<comment type="caution">
    <text evidence="2">The sequence shown here is derived from an EMBL/GenBank/DDBJ whole genome shotgun (WGS) entry which is preliminary data.</text>
</comment>
<dbReference type="Proteomes" id="UP001596527">
    <property type="component" value="Unassembled WGS sequence"/>
</dbReference>
<reference evidence="3" key="1">
    <citation type="journal article" date="2019" name="Int. J. Syst. Evol. Microbiol.">
        <title>The Global Catalogue of Microorganisms (GCM) 10K type strain sequencing project: providing services to taxonomists for standard genome sequencing and annotation.</title>
        <authorList>
            <consortium name="The Broad Institute Genomics Platform"/>
            <consortium name="The Broad Institute Genome Sequencing Center for Infectious Disease"/>
            <person name="Wu L."/>
            <person name="Ma J."/>
        </authorList>
    </citation>
    <scope>NUCLEOTIDE SEQUENCE [LARGE SCALE GENOMIC DNA]</scope>
    <source>
        <strain evidence="3">CCUG 56698</strain>
    </source>
</reference>
<evidence type="ECO:0000313" key="2">
    <source>
        <dbReference type="EMBL" id="MFC7580797.1"/>
    </source>
</evidence>
<dbReference type="InterPro" id="IPR003772">
    <property type="entry name" value="YceD"/>
</dbReference>
<dbReference type="EMBL" id="JBHTEF010000001">
    <property type="protein sequence ID" value="MFC7580797.1"/>
    <property type="molecule type" value="Genomic_DNA"/>
</dbReference>
<protein>
    <submittedName>
        <fullName evidence="2">YceD family protein</fullName>
    </submittedName>
</protein>
<accession>A0ABW2SL16</accession>
<evidence type="ECO:0000313" key="3">
    <source>
        <dbReference type="Proteomes" id="UP001596527"/>
    </source>
</evidence>
<gene>
    <name evidence="2" type="ORF">ACFQWG_06250</name>
</gene>
<organism evidence="2 3">
    <name type="scientific">Schaalia naturae</name>
    <dbReference type="NCBI Taxonomy" id="635203"/>
    <lineage>
        <taxon>Bacteria</taxon>
        <taxon>Bacillati</taxon>
        <taxon>Actinomycetota</taxon>
        <taxon>Actinomycetes</taxon>
        <taxon>Actinomycetales</taxon>
        <taxon>Actinomycetaceae</taxon>
        <taxon>Schaalia</taxon>
    </lineage>
</organism>
<sequence length="196" mass="21170">MTTTDTPLLLTLTDLPRAIGSTVHRSLAWTAPDDLGTSSMRVEPGTELAPEVDLTSVDDGVLVRLTMAVDLIGECVRCLDPVRAHHDVEAAEVYFEPGDPRHRRARQQAEDEPEEDDVARIGPHDTIDVEPLVRDSVVTLVDPLPLCRPDCPGLCPVCGERLADLPAGHRHEDVDPRLAGLAALLEDAPGSEGDAR</sequence>
<feature type="region of interest" description="Disordered" evidence="1">
    <location>
        <begin position="99"/>
        <end position="119"/>
    </location>
</feature>
<proteinExistence type="predicted"/>
<keyword evidence="3" id="KW-1185">Reference proteome</keyword>
<name>A0ABW2SL16_9ACTO</name>